<evidence type="ECO:0000256" key="1">
    <source>
        <dbReference type="ARBA" id="ARBA00023015"/>
    </source>
</evidence>
<sequence length="132" mass="15179">MTELKKEETISCNAKHTPDECNRGIMALEDTLYVIGGKWKLKIINALRTGGSSRFNQLQQTVTGISARILSKELKELELNGFVKRKVYTDTPVVVIYEITPYSDTLETLLNEMIKWGTTHKDKIRKEYKKEL</sequence>
<dbReference type="PANTHER" id="PTHR33204:SF29">
    <property type="entry name" value="TRANSCRIPTIONAL REGULATOR"/>
    <property type="match status" value="1"/>
</dbReference>
<name>A0A127VC09_9SPHI</name>
<gene>
    <name evidence="5" type="ORF">AY601_1977</name>
</gene>
<dbReference type="InterPro" id="IPR036388">
    <property type="entry name" value="WH-like_DNA-bd_sf"/>
</dbReference>
<evidence type="ECO:0000259" key="4">
    <source>
        <dbReference type="PROSITE" id="PS51118"/>
    </source>
</evidence>
<dbReference type="InterPro" id="IPR036390">
    <property type="entry name" value="WH_DNA-bd_sf"/>
</dbReference>
<feature type="domain" description="HTH hxlR-type" evidence="4">
    <location>
        <begin position="21"/>
        <end position="125"/>
    </location>
</feature>
<keyword evidence="1" id="KW-0805">Transcription regulation</keyword>
<organism evidence="5 6">
    <name type="scientific">Pedobacter cryoconitis</name>
    <dbReference type="NCBI Taxonomy" id="188932"/>
    <lineage>
        <taxon>Bacteria</taxon>
        <taxon>Pseudomonadati</taxon>
        <taxon>Bacteroidota</taxon>
        <taxon>Sphingobacteriia</taxon>
        <taxon>Sphingobacteriales</taxon>
        <taxon>Sphingobacteriaceae</taxon>
        <taxon>Pedobacter</taxon>
    </lineage>
</organism>
<evidence type="ECO:0000256" key="2">
    <source>
        <dbReference type="ARBA" id="ARBA00023125"/>
    </source>
</evidence>
<dbReference type="RefSeq" id="WP_068399916.1">
    <property type="nucleotide sequence ID" value="NZ_CP014504.1"/>
</dbReference>
<accession>A0A127VC09</accession>
<dbReference type="PROSITE" id="PS51118">
    <property type="entry name" value="HTH_HXLR"/>
    <property type="match status" value="1"/>
</dbReference>
<dbReference type="PATRIC" id="fig|188932.3.peg.2067"/>
<evidence type="ECO:0000313" key="5">
    <source>
        <dbReference type="EMBL" id="AMP98883.1"/>
    </source>
</evidence>
<dbReference type="EMBL" id="CP014504">
    <property type="protein sequence ID" value="AMP98883.1"/>
    <property type="molecule type" value="Genomic_DNA"/>
</dbReference>
<dbReference type="Pfam" id="PF01638">
    <property type="entry name" value="HxlR"/>
    <property type="match status" value="1"/>
</dbReference>
<dbReference type="AlphaFoldDB" id="A0A127VC09"/>
<dbReference type="PANTHER" id="PTHR33204">
    <property type="entry name" value="TRANSCRIPTIONAL REGULATOR, MARR FAMILY"/>
    <property type="match status" value="1"/>
</dbReference>
<reference evidence="5 6" key="1">
    <citation type="submission" date="2016-03" db="EMBL/GenBank/DDBJ databases">
        <title>Complete genome sequence of Pedobacter cryoconitis PAMC 27485.</title>
        <authorList>
            <person name="Lee J."/>
            <person name="Kim O.-S."/>
        </authorList>
    </citation>
    <scope>NUCLEOTIDE SEQUENCE [LARGE SCALE GENOMIC DNA]</scope>
    <source>
        <strain evidence="5 6">PAMC 27485</strain>
    </source>
</reference>
<dbReference type="KEGG" id="pcm:AY601_1977"/>
<evidence type="ECO:0000313" key="6">
    <source>
        <dbReference type="Proteomes" id="UP000071561"/>
    </source>
</evidence>
<dbReference type="SUPFAM" id="SSF46785">
    <property type="entry name" value="Winged helix' DNA-binding domain"/>
    <property type="match status" value="1"/>
</dbReference>
<keyword evidence="6" id="KW-1185">Reference proteome</keyword>
<protein>
    <submittedName>
        <fullName evidence="5">HxlR family transcriptional regulator</fullName>
    </submittedName>
</protein>
<keyword evidence="2" id="KW-0238">DNA-binding</keyword>
<dbReference type="Proteomes" id="UP000071561">
    <property type="component" value="Chromosome"/>
</dbReference>
<dbReference type="OrthoDB" id="769662at2"/>
<keyword evidence="3" id="KW-0804">Transcription</keyword>
<dbReference type="Gene3D" id="1.10.10.10">
    <property type="entry name" value="Winged helix-like DNA-binding domain superfamily/Winged helix DNA-binding domain"/>
    <property type="match status" value="1"/>
</dbReference>
<proteinExistence type="predicted"/>
<dbReference type="GO" id="GO:0003677">
    <property type="term" value="F:DNA binding"/>
    <property type="evidence" value="ECO:0007669"/>
    <property type="project" value="UniProtKB-KW"/>
</dbReference>
<evidence type="ECO:0000256" key="3">
    <source>
        <dbReference type="ARBA" id="ARBA00023163"/>
    </source>
</evidence>
<dbReference type="InterPro" id="IPR002577">
    <property type="entry name" value="HTH_HxlR"/>
</dbReference>